<name>A0A919L3I3_9ACTN</name>
<dbReference type="InterPro" id="IPR046172">
    <property type="entry name" value="DUF6174"/>
</dbReference>
<dbReference type="EMBL" id="BNAT01000002">
    <property type="protein sequence ID" value="GHH82089.1"/>
    <property type="molecule type" value="Genomic_DNA"/>
</dbReference>
<dbReference type="AlphaFoldDB" id="A0A919L3I3"/>
<accession>A0A919L3I3</accession>
<protein>
    <submittedName>
        <fullName evidence="1">Uncharacterized protein</fullName>
    </submittedName>
</protein>
<proteinExistence type="predicted"/>
<organism evidence="1 2">
    <name type="scientific">Streptomyces capitiformicae</name>
    <dbReference type="NCBI Taxonomy" id="2014920"/>
    <lineage>
        <taxon>Bacteria</taxon>
        <taxon>Bacillati</taxon>
        <taxon>Actinomycetota</taxon>
        <taxon>Actinomycetes</taxon>
        <taxon>Kitasatosporales</taxon>
        <taxon>Streptomycetaceae</taxon>
        <taxon>Streptomyces</taxon>
    </lineage>
</organism>
<comment type="caution">
    <text evidence="1">The sequence shown here is derived from an EMBL/GenBank/DDBJ whole genome shotgun (WGS) entry which is preliminary data.</text>
</comment>
<gene>
    <name evidence="1" type="ORF">GCM10017771_05320</name>
</gene>
<reference evidence="1" key="2">
    <citation type="submission" date="2020-09" db="EMBL/GenBank/DDBJ databases">
        <authorList>
            <person name="Sun Q."/>
            <person name="Zhou Y."/>
        </authorList>
    </citation>
    <scope>NUCLEOTIDE SEQUENCE</scope>
    <source>
        <strain evidence="1">CGMCC 4.7403</strain>
    </source>
</reference>
<sequence length="154" mass="16646">MPVNDAVRNRRRALSGVVLAGVLGWGVSGCAEESTSAKASATDWRELSSYSYTLESSEGERSLIGTFEVTVRDGKVVDAVGVDESGRRVVRDLPDEVPTIGELLAEAEAARKDDADTVDIDRAADGHPTRIFLDWDENAIDDEALYGISDYLPD</sequence>
<keyword evidence="2" id="KW-1185">Reference proteome</keyword>
<reference evidence="1" key="1">
    <citation type="journal article" date="2014" name="Int. J. Syst. Evol. Microbiol.">
        <title>Complete genome sequence of Corynebacterium casei LMG S-19264T (=DSM 44701T), isolated from a smear-ripened cheese.</title>
        <authorList>
            <consortium name="US DOE Joint Genome Institute (JGI-PGF)"/>
            <person name="Walter F."/>
            <person name="Albersmeier A."/>
            <person name="Kalinowski J."/>
            <person name="Ruckert C."/>
        </authorList>
    </citation>
    <scope>NUCLEOTIDE SEQUENCE</scope>
    <source>
        <strain evidence="1">CGMCC 4.7403</strain>
    </source>
</reference>
<evidence type="ECO:0000313" key="2">
    <source>
        <dbReference type="Proteomes" id="UP000603227"/>
    </source>
</evidence>
<dbReference type="RefSeq" id="WP_229913571.1">
    <property type="nucleotide sequence ID" value="NZ_BNAT01000002.1"/>
</dbReference>
<evidence type="ECO:0000313" key="1">
    <source>
        <dbReference type="EMBL" id="GHH82089.1"/>
    </source>
</evidence>
<dbReference type="Proteomes" id="UP000603227">
    <property type="component" value="Unassembled WGS sequence"/>
</dbReference>
<dbReference type="Pfam" id="PF19671">
    <property type="entry name" value="DUF6174"/>
    <property type="match status" value="1"/>
</dbReference>